<reference evidence="1 2" key="1">
    <citation type="journal article" date="2019" name="Nat. Ecol. Evol.">
        <title>Megaphylogeny resolves global patterns of mushroom evolution.</title>
        <authorList>
            <person name="Varga T."/>
            <person name="Krizsan K."/>
            <person name="Foldi C."/>
            <person name="Dima B."/>
            <person name="Sanchez-Garcia M."/>
            <person name="Sanchez-Ramirez S."/>
            <person name="Szollosi G.J."/>
            <person name="Szarkandi J.G."/>
            <person name="Papp V."/>
            <person name="Albert L."/>
            <person name="Andreopoulos W."/>
            <person name="Angelini C."/>
            <person name="Antonin V."/>
            <person name="Barry K.W."/>
            <person name="Bougher N.L."/>
            <person name="Buchanan P."/>
            <person name="Buyck B."/>
            <person name="Bense V."/>
            <person name="Catcheside P."/>
            <person name="Chovatia M."/>
            <person name="Cooper J."/>
            <person name="Damon W."/>
            <person name="Desjardin D."/>
            <person name="Finy P."/>
            <person name="Geml J."/>
            <person name="Haridas S."/>
            <person name="Hughes K."/>
            <person name="Justo A."/>
            <person name="Karasinski D."/>
            <person name="Kautmanova I."/>
            <person name="Kiss B."/>
            <person name="Kocsube S."/>
            <person name="Kotiranta H."/>
            <person name="LaButti K.M."/>
            <person name="Lechner B.E."/>
            <person name="Liimatainen K."/>
            <person name="Lipzen A."/>
            <person name="Lukacs Z."/>
            <person name="Mihaltcheva S."/>
            <person name="Morgado L.N."/>
            <person name="Niskanen T."/>
            <person name="Noordeloos M.E."/>
            <person name="Ohm R.A."/>
            <person name="Ortiz-Santana B."/>
            <person name="Ovrebo C."/>
            <person name="Racz N."/>
            <person name="Riley R."/>
            <person name="Savchenko A."/>
            <person name="Shiryaev A."/>
            <person name="Soop K."/>
            <person name="Spirin V."/>
            <person name="Szebenyi C."/>
            <person name="Tomsovsky M."/>
            <person name="Tulloss R.E."/>
            <person name="Uehling J."/>
            <person name="Grigoriev I.V."/>
            <person name="Vagvolgyi C."/>
            <person name="Papp T."/>
            <person name="Martin F.M."/>
            <person name="Miettinen O."/>
            <person name="Hibbett D.S."/>
            <person name="Nagy L.G."/>
        </authorList>
    </citation>
    <scope>NUCLEOTIDE SEQUENCE [LARGE SCALE GENOMIC DNA]</scope>
    <source>
        <strain evidence="1 2">FP101781</strain>
    </source>
</reference>
<dbReference type="AlphaFoldDB" id="A0A4Y7SAY9"/>
<keyword evidence="2" id="KW-1185">Reference proteome</keyword>
<dbReference type="STRING" id="71717.A0A4Y7SAY9"/>
<gene>
    <name evidence="1" type="ORF">FA13DRAFT_1803477</name>
</gene>
<dbReference type="EMBL" id="QPFP01000250">
    <property type="protein sequence ID" value="TEB18469.1"/>
    <property type="molecule type" value="Genomic_DNA"/>
</dbReference>
<protein>
    <submittedName>
        <fullName evidence="1">Uncharacterized protein</fullName>
    </submittedName>
</protein>
<dbReference type="Proteomes" id="UP000298030">
    <property type="component" value="Unassembled WGS sequence"/>
</dbReference>
<name>A0A4Y7SAY9_COPMI</name>
<evidence type="ECO:0000313" key="2">
    <source>
        <dbReference type="Proteomes" id="UP000298030"/>
    </source>
</evidence>
<organism evidence="1 2">
    <name type="scientific">Coprinellus micaceus</name>
    <name type="common">Glistening ink-cap mushroom</name>
    <name type="synonym">Coprinus micaceus</name>
    <dbReference type="NCBI Taxonomy" id="71717"/>
    <lineage>
        <taxon>Eukaryota</taxon>
        <taxon>Fungi</taxon>
        <taxon>Dikarya</taxon>
        <taxon>Basidiomycota</taxon>
        <taxon>Agaricomycotina</taxon>
        <taxon>Agaricomycetes</taxon>
        <taxon>Agaricomycetidae</taxon>
        <taxon>Agaricales</taxon>
        <taxon>Agaricineae</taxon>
        <taxon>Psathyrellaceae</taxon>
        <taxon>Coprinellus</taxon>
    </lineage>
</organism>
<sequence length="594" mass="67447">MSNAGKNDHGPRPSSLSLDKVINQQSTTDDTHYHAAALVCLQRSKGPGWLYHLEGRNFYSPNCYRPNIKVPLTPDPATTSYNSFFNEWDLCRYRGAPDDDQLLFQATVQARMRGTTVQAELAWWRVYYGLPPEPLAPTLPWAEKISIFSQEDPRAYPEPHLHPRPTQSQFQQPMDHLQSASVASMEDGEIADPNVDLAPIEDLSWIARRTYHFFGFTLPLDHDTKNPHEHAADPKFQTPAHAPRLLGVPKTPSTVRHWSSREGQAIIRFAKSLDSMDPPEPSACDLHQWNATPVAALPLFKSLKSFSSAVVIRVDEWDNVKGRSTPELSSRIETAYWLDIPSKDRTWLIGCMRPELALTLCRLGQDFACNPLSIAMHLAEHGVPFNTWFKRQNIQPVEGTRRSPHLIQFRPDSQYQFSKIDYDEYVRSRRRLLDGSPGRAALKAGGIVWRISKQDIGIRSLVSGEPSQEVLDGQRALRQDNEGNFLVDDSLNQDEIMAMCGEYEIGIRQGNQRGRTLWWPPPDIWDECYGTNGWSHAAEEFFQSRLTTIAKNFTPMTRSSWRDILRTSSPLKKARGNLIVCLEDSLPLHESKLG</sequence>
<dbReference type="OrthoDB" id="3270336at2759"/>
<proteinExistence type="predicted"/>
<evidence type="ECO:0000313" key="1">
    <source>
        <dbReference type="EMBL" id="TEB18469.1"/>
    </source>
</evidence>
<accession>A0A4Y7SAY9</accession>
<comment type="caution">
    <text evidence="1">The sequence shown here is derived from an EMBL/GenBank/DDBJ whole genome shotgun (WGS) entry which is preliminary data.</text>
</comment>